<dbReference type="EMBL" id="CAJOBR010020060">
    <property type="protein sequence ID" value="CAF4925629.1"/>
    <property type="molecule type" value="Genomic_DNA"/>
</dbReference>
<dbReference type="Proteomes" id="UP000663872">
    <property type="component" value="Unassembled WGS sequence"/>
</dbReference>
<evidence type="ECO:0000313" key="3">
    <source>
        <dbReference type="Proteomes" id="UP000663848"/>
    </source>
</evidence>
<evidence type="ECO:0000313" key="2">
    <source>
        <dbReference type="EMBL" id="CAF4925629.1"/>
    </source>
</evidence>
<dbReference type="AlphaFoldDB" id="A0A821WNB6"/>
<accession>A0A821WNB6</accession>
<dbReference type="Proteomes" id="UP000663848">
    <property type="component" value="Unassembled WGS sequence"/>
</dbReference>
<organism evidence="2 3">
    <name type="scientific">Rotaria socialis</name>
    <dbReference type="NCBI Taxonomy" id="392032"/>
    <lineage>
        <taxon>Eukaryota</taxon>
        <taxon>Metazoa</taxon>
        <taxon>Spiralia</taxon>
        <taxon>Gnathifera</taxon>
        <taxon>Rotifera</taxon>
        <taxon>Eurotatoria</taxon>
        <taxon>Bdelloidea</taxon>
        <taxon>Philodinida</taxon>
        <taxon>Philodinidae</taxon>
        <taxon>Rotaria</taxon>
    </lineage>
</organism>
<name>A0A821WNB6_9BILA</name>
<evidence type="ECO:0000313" key="1">
    <source>
        <dbReference type="EMBL" id="CAF3345693.1"/>
    </source>
</evidence>
<sequence>MLQEQDSTTKRYLLLPCYPTLSNDLLLTNVPMNELNEKQLVTRLLLGYHQPTIITTCQNDHERWIHSLSQAWNIHRDILEFNLKKNVNIT</sequence>
<dbReference type="EMBL" id="CAJNYT010000363">
    <property type="protein sequence ID" value="CAF3345693.1"/>
    <property type="molecule type" value="Genomic_DNA"/>
</dbReference>
<comment type="caution">
    <text evidence="2">The sequence shown here is derived from an EMBL/GenBank/DDBJ whole genome shotgun (WGS) entry which is preliminary data.</text>
</comment>
<protein>
    <submittedName>
        <fullName evidence="2">Uncharacterized protein</fullName>
    </submittedName>
</protein>
<reference evidence="2" key="1">
    <citation type="submission" date="2021-02" db="EMBL/GenBank/DDBJ databases">
        <authorList>
            <person name="Nowell W R."/>
        </authorList>
    </citation>
    <scope>NUCLEOTIDE SEQUENCE</scope>
</reference>
<proteinExistence type="predicted"/>
<gene>
    <name evidence="1" type="ORF">GRG538_LOCUS5044</name>
    <name evidence="2" type="ORF">QYT958_LOCUS31651</name>
</gene>